<name>A0ACB8XIK7_ARCLA</name>
<sequence length="270" mass="30388">MMLVSSPLFSTTYGWPLEDLITPDLQQGCNEANSYNSILDFHSFDQIQQDFAPENSNSSGGAVNGGTVDNMIVGKKLNHNASERDRRKRVNDLYAFLRSLLPMSTDQKKKVSIPGTVSRALKYIPELQKEVERLIRKKEQLLSCSSQTNITGVEHLEIRNQSANDTTIQTSSTVVSSVSFIDENEAVIQLISSIDRMNKNKEIGFLSKTMEHLEQEEDGLVLLSATTFTCLGEERFLDTLHLQVQRDHKVDAEKLKGKLCSFYQQSQLLP</sequence>
<evidence type="ECO:0000313" key="1">
    <source>
        <dbReference type="EMBL" id="KAI3667259.1"/>
    </source>
</evidence>
<reference evidence="2" key="1">
    <citation type="journal article" date="2022" name="Mol. Ecol. Resour.">
        <title>The genomes of chicory, endive, great burdock and yacon provide insights into Asteraceae palaeo-polyploidization history and plant inulin production.</title>
        <authorList>
            <person name="Fan W."/>
            <person name="Wang S."/>
            <person name="Wang H."/>
            <person name="Wang A."/>
            <person name="Jiang F."/>
            <person name="Liu H."/>
            <person name="Zhao H."/>
            <person name="Xu D."/>
            <person name="Zhang Y."/>
        </authorList>
    </citation>
    <scope>NUCLEOTIDE SEQUENCE [LARGE SCALE GENOMIC DNA]</scope>
    <source>
        <strain evidence="2">cv. Niubang</strain>
    </source>
</reference>
<keyword evidence="2" id="KW-1185">Reference proteome</keyword>
<dbReference type="EMBL" id="CM042063">
    <property type="protein sequence ID" value="KAI3667259.1"/>
    <property type="molecule type" value="Genomic_DNA"/>
</dbReference>
<evidence type="ECO:0000313" key="2">
    <source>
        <dbReference type="Proteomes" id="UP001055879"/>
    </source>
</evidence>
<dbReference type="Proteomes" id="UP001055879">
    <property type="component" value="Linkage Group LG17"/>
</dbReference>
<accession>A0ACB8XIK7</accession>
<gene>
    <name evidence="1" type="ORF">L6452_42309</name>
</gene>
<organism evidence="1 2">
    <name type="scientific">Arctium lappa</name>
    <name type="common">Greater burdock</name>
    <name type="synonym">Lappa major</name>
    <dbReference type="NCBI Taxonomy" id="4217"/>
    <lineage>
        <taxon>Eukaryota</taxon>
        <taxon>Viridiplantae</taxon>
        <taxon>Streptophyta</taxon>
        <taxon>Embryophyta</taxon>
        <taxon>Tracheophyta</taxon>
        <taxon>Spermatophyta</taxon>
        <taxon>Magnoliopsida</taxon>
        <taxon>eudicotyledons</taxon>
        <taxon>Gunneridae</taxon>
        <taxon>Pentapetalae</taxon>
        <taxon>asterids</taxon>
        <taxon>campanulids</taxon>
        <taxon>Asterales</taxon>
        <taxon>Asteraceae</taxon>
        <taxon>Carduoideae</taxon>
        <taxon>Cardueae</taxon>
        <taxon>Arctiinae</taxon>
        <taxon>Arctium</taxon>
    </lineage>
</organism>
<protein>
    <submittedName>
        <fullName evidence="1">Uncharacterized protein</fullName>
    </submittedName>
</protein>
<proteinExistence type="predicted"/>
<reference evidence="1 2" key="2">
    <citation type="journal article" date="2022" name="Mol. Ecol. Resour.">
        <title>The genomes of chicory, endive, great burdock and yacon provide insights into Asteraceae paleo-polyploidization history and plant inulin production.</title>
        <authorList>
            <person name="Fan W."/>
            <person name="Wang S."/>
            <person name="Wang H."/>
            <person name="Wang A."/>
            <person name="Jiang F."/>
            <person name="Liu H."/>
            <person name="Zhao H."/>
            <person name="Xu D."/>
            <person name="Zhang Y."/>
        </authorList>
    </citation>
    <scope>NUCLEOTIDE SEQUENCE [LARGE SCALE GENOMIC DNA]</scope>
    <source>
        <strain evidence="2">cv. Niubang</strain>
    </source>
</reference>
<comment type="caution">
    <text evidence="1">The sequence shown here is derived from an EMBL/GenBank/DDBJ whole genome shotgun (WGS) entry which is preliminary data.</text>
</comment>